<dbReference type="Proteomes" id="UP000266778">
    <property type="component" value="Plasmid pAeca2"/>
</dbReference>
<geneLocation type="plasmid" evidence="3">
    <name>paeca2</name>
</geneLocation>
<name>A0A7D5UKP5_AERCA</name>
<protein>
    <submittedName>
        <fullName evidence="2">Uncharacterized protein</fullName>
    </submittedName>
</protein>
<evidence type="ECO:0000313" key="2">
    <source>
        <dbReference type="EMBL" id="QLI60519.1"/>
    </source>
</evidence>
<dbReference type="AlphaFoldDB" id="A0A7D5UKP5"/>
<keyword evidence="2" id="KW-0614">Plasmid</keyword>
<reference evidence="2 3" key="1">
    <citation type="submission" date="2019-04" db="EMBL/GenBank/DDBJ databases">
        <title>Novel transposon Tn6433 variants accelerate the dissemination of tet(E) in Aeromonas under oxytetracycline stresses.</title>
        <authorList>
            <person name="Shi Y."/>
            <person name="Tian Z."/>
            <person name="Zhang Y."/>
            <person name="Zhang H."/>
            <person name="Yang M."/>
        </authorList>
    </citation>
    <scope>NUCLEOTIDE SEQUENCE [LARGE SCALE GENOMIC DNA]</scope>
    <source>
        <strain evidence="2 3">T25-39</strain>
        <plasmid evidence="3">paeca2</plasmid>
    </source>
</reference>
<organism evidence="2 3">
    <name type="scientific">Aeromonas caviae</name>
    <name type="common">Aeromonas punctata</name>
    <dbReference type="NCBI Taxonomy" id="648"/>
    <lineage>
        <taxon>Bacteria</taxon>
        <taxon>Pseudomonadati</taxon>
        <taxon>Pseudomonadota</taxon>
        <taxon>Gammaproteobacteria</taxon>
        <taxon>Aeromonadales</taxon>
        <taxon>Aeromonadaceae</taxon>
        <taxon>Aeromonas</taxon>
    </lineage>
</organism>
<keyword evidence="1" id="KW-0472">Membrane</keyword>
<evidence type="ECO:0000313" key="3">
    <source>
        <dbReference type="Proteomes" id="UP000266778"/>
    </source>
</evidence>
<feature type="transmembrane region" description="Helical" evidence="1">
    <location>
        <begin position="43"/>
        <end position="71"/>
    </location>
</feature>
<keyword evidence="1" id="KW-1133">Transmembrane helix</keyword>
<proteinExistence type="predicted"/>
<gene>
    <name evidence="2" type="ORF">C1C91_23405</name>
</gene>
<feature type="transmembrane region" description="Helical" evidence="1">
    <location>
        <begin position="16"/>
        <end position="37"/>
    </location>
</feature>
<dbReference type="EMBL" id="CP039628">
    <property type="protein sequence ID" value="QLI60519.1"/>
    <property type="molecule type" value="Genomic_DNA"/>
</dbReference>
<keyword evidence="1" id="KW-0812">Transmembrane</keyword>
<evidence type="ECO:0000256" key="1">
    <source>
        <dbReference type="SAM" id="Phobius"/>
    </source>
</evidence>
<sequence length="137" mass="15298">MEDIKKKTLKNTAAEIFYFTMCLAVIVGVIATLFYIVSNANTLIGVIIERIGVEASIIIAASLILSIGIYFRYTANLKKLEGGKGYTSAWLSASDIPVEIPEGKYNIELKSGRILWKATKRELEANRHDVAQWMIKE</sequence>
<accession>A0A7D5UKP5</accession>